<evidence type="ECO:0000313" key="1">
    <source>
        <dbReference type="EMBL" id="MBN2954103.1"/>
    </source>
</evidence>
<dbReference type="Pfam" id="PF05402">
    <property type="entry name" value="PqqD"/>
    <property type="match status" value="1"/>
</dbReference>
<dbReference type="InterPro" id="IPR041881">
    <property type="entry name" value="PqqD_sf"/>
</dbReference>
<gene>
    <name evidence="1" type="ORF">JTJ23_11065</name>
</gene>
<dbReference type="Gene3D" id="1.10.10.1150">
    <property type="entry name" value="Coenzyme PQQ synthesis protein D (PqqD)"/>
    <property type="match status" value="1"/>
</dbReference>
<accession>A0A938ZE91</accession>
<dbReference type="InterPro" id="IPR008792">
    <property type="entry name" value="PQQD"/>
</dbReference>
<dbReference type="Proteomes" id="UP000737612">
    <property type="component" value="Unassembled WGS sequence"/>
</dbReference>
<dbReference type="AlphaFoldDB" id="A0A938ZE91"/>
<dbReference type="RefSeq" id="WP_158579597.1">
    <property type="nucleotide sequence ID" value="NZ_JAAITY010000030.1"/>
</dbReference>
<reference evidence="1" key="1">
    <citation type="submission" date="2021-02" db="EMBL/GenBank/DDBJ databases">
        <title>Metagenome-assembled genomes from human diarrheal sample B26.</title>
        <authorList>
            <person name="Ateba T.P."/>
            <person name="Alayande K.A."/>
            <person name="Mwanza M."/>
        </authorList>
    </citation>
    <scope>NUCLEOTIDE SEQUENCE</scope>
    <source>
        <strain evidence="1">06WH</strain>
    </source>
</reference>
<protein>
    <submittedName>
        <fullName evidence="1">PqqD family protein</fullName>
    </submittedName>
</protein>
<sequence>MTRKGEFVLRQLADEYILIPYGTTTEKMNRVLTLSETAAFIYEQTGDAVSEEEIARRLGEAYDVPAEDVQEDVNAVLQTLQNCGVLECA</sequence>
<comment type="caution">
    <text evidence="1">The sequence shown here is derived from an EMBL/GenBank/DDBJ whole genome shotgun (WGS) entry which is preliminary data.</text>
</comment>
<proteinExistence type="predicted"/>
<name>A0A938ZE91_9FIRM</name>
<organism evidence="1 2">
    <name type="scientific">Fusicatenibacter saccharivorans</name>
    <dbReference type="NCBI Taxonomy" id="1150298"/>
    <lineage>
        <taxon>Bacteria</taxon>
        <taxon>Bacillati</taxon>
        <taxon>Bacillota</taxon>
        <taxon>Clostridia</taxon>
        <taxon>Lachnospirales</taxon>
        <taxon>Lachnospiraceae</taxon>
        <taxon>Fusicatenibacter</taxon>
    </lineage>
</organism>
<evidence type="ECO:0000313" key="2">
    <source>
        <dbReference type="Proteomes" id="UP000737612"/>
    </source>
</evidence>
<dbReference type="EMBL" id="JAFHBD010000057">
    <property type="protein sequence ID" value="MBN2954103.1"/>
    <property type="molecule type" value="Genomic_DNA"/>
</dbReference>